<organism evidence="1 2">
    <name type="scientific">Candidatus Nomurabacteria bacterium GW2011_GWB1_44_12</name>
    <dbReference type="NCBI Taxonomy" id="1618748"/>
    <lineage>
        <taxon>Bacteria</taxon>
        <taxon>Candidatus Nomuraibacteriota</taxon>
    </lineage>
</organism>
<reference evidence="1 2" key="1">
    <citation type="journal article" date="2015" name="Nature">
        <title>rRNA introns, odd ribosomes, and small enigmatic genomes across a large radiation of phyla.</title>
        <authorList>
            <person name="Brown C.T."/>
            <person name="Hug L.A."/>
            <person name="Thomas B.C."/>
            <person name="Sharon I."/>
            <person name="Castelle C.J."/>
            <person name="Singh A."/>
            <person name="Wilkins M.J."/>
            <person name="Williams K.H."/>
            <person name="Banfield J.F."/>
        </authorList>
    </citation>
    <scope>NUCLEOTIDE SEQUENCE [LARGE SCALE GENOMIC DNA]</scope>
</reference>
<evidence type="ECO:0000313" key="1">
    <source>
        <dbReference type="EMBL" id="KKT37086.1"/>
    </source>
</evidence>
<sequence>MNKQDLQKVLWDINEESISALPADFIIQRILSYGGLFLAVKAIHEYGNLAVKQVFETMKPTSIPARKYYYIKNFLLI</sequence>
<gene>
    <name evidence="1" type="ORF">UW25_C0002G0032</name>
</gene>
<comment type="caution">
    <text evidence="1">The sequence shown here is derived from an EMBL/GenBank/DDBJ whole genome shotgun (WGS) entry which is preliminary data.</text>
</comment>
<dbReference type="AlphaFoldDB" id="A0A837I8B9"/>
<proteinExistence type="predicted"/>
<dbReference type="Proteomes" id="UP000033815">
    <property type="component" value="Unassembled WGS sequence"/>
</dbReference>
<evidence type="ECO:0000313" key="2">
    <source>
        <dbReference type="Proteomes" id="UP000033815"/>
    </source>
</evidence>
<dbReference type="EMBL" id="LCHP01000002">
    <property type="protein sequence ID" value="KKT37086.1"/>
    <property type="molecule type" value="Genomic_DNA"/>
</dbReference>
<accession>A0A837I8B9</accession>
<name>A0A837I8B9_9BACT</name>
<protein>
    <submittedName>
        <fullName evidence="1">Uncharacterized protein</fullName>
    </submittedName>
</protein>